<keyword evidence="2" id="KW-1185">Reference proteome</keyword>
<dbReference type="Proteomes" id="UP001632037">
    <property type="component" value="Unassembled WGS sequence"/>
</dbReference>
<dbReference type="AlphaFoldDB" id="A0ABD3FG25"/>
<name>A0ABD3FG25_9STRA</name>
<comment type="caution">
    <text evidence="1">The sequence shown here is derived from an EMBL/GenBank/DDBJ whole genome shotgun (WGS) entry which is preliminary data.</text>
</comment>
<evidence type="ECO:0000313" key="2">
    <source>
        <dbReference type="Proteomes" id="UP001632037"/>
    </source>
</evidence>
<dbReference type="EMBL" id="JBIMZQ010000023">
    <property type="protein sequence ID" value="KAL3664646.1"/>
    <property type="molecule type" value="Genomic_DNA"/>
</dbReference>
<reference evidence="1 2" key="1">
    <citation type="submission" date="2024-09" db="EMBL/GenBank/DDBJ databases">
        <title>Genome sequencing and assembly of Phytophthora oleae, isolate VK10A, causative agent of rot of olive drupes.</title>
        <authorList>
            <person name="Conti Taguali S."/>
            <person name="Riolo M."/>
            <person name="La Spada F."/>
            <person name="Cacciola S.O."/>
            <person name="Dionisio G."/>
        </authorList>
    </citation>
    <scope>NUCLEOTIDE SEQUENCE [LARGE SCALE GENOMIC DNA]</scope>
    <source>
        <strain evidence="1 2">VK10A</strain>
    </source>
</reference>
<evidence type="ECO:0000313" key="1">
    <source>
        <dbReference type="EMBL" id="KAL3664646.1"/>
    </source>
</evidence>
<sequence>MLQRKTVWSLQIQRVVDFEDSSLAATQQLQNTGSLQLDTVDEAQAEEELGVHSMTEWDLTRTILDNKRDIHHVEN</sequence>
<gene>
    <name evidence="1" type="ORF">V7S43_010395</name>
</gene>
<protein>
    <submittedName>
        <fullName evidence="1">Uncharacterized protein</fullName>
    </submittedName>
</protein>
<proteinExistence type="predicted"/>
<organism evidence="1 2">
    <name type="scientific">Phytophthora oleae</name>
    <dbReference type="NCBI Taxonomy" id="2107226"/>
    <lineage>
        <taxon>Eukaryota</taxon>
        <taxon>Sar</taxon>
        <taxon>Stramenopiles</taxon>
        <taxon>Oomycota</taxon>
        <taxon>Peronosporomycetes</taxon>
        <taxon>Peronosporales</taxon>
        <taxon>Peronosporaceae</taxon>
        <taxon>Phytophthora</taxon>
    </lineage>
</organism>
<accession>A0ABD3FG25</accession>